<protein>
    <submittedName>
        <fullName evidence="3">Uncharacterized protein</fullName>
    </submittedName>
</protein>
<feature type="compositionally biased region" description="Low complexity" evidence="1">
    <location>
        <begin position="266"/>
        <end position="287"/>
    </location>
</feature>
<evidence type="ECO:0000256" key="1">
    <source>
        <dbReference type="SAM" id="MobiDB-lite"/>
    </source>
</evidence>
<feature type="region of interest" description="Disordered" evidence="1">
    <location>
        <begin position="471"/>
        <end position="498"/>
    </location>
</feature>
<accession>A0A0W8AYA3</accession>
<dbReference type="Proteomes" id="UP000052943">
    <property type="component" value="Unassembled WGS sequence"/>
</dbReference>
<keyword evidence="2" id="KW-1133">Transmembrane helix</keyword>
<feature type="transmembrane region" description="Helical" evidence="2">
    <location>
        <begin position="445"/>
        <end position="467"/>
    </location>
</feature>
<keyword evidence="2" id="KW-0472">Membrane</keyword>
<dbReference type="AlphaFoldDB" id="A0A0W8AYA3"/>
<feature type="compositionally biased region" description="Polar residues" evidence="1">
    <location>
        <begin position="380"/>
        <end position="390"/>
    </location>
</feature>
<feature type="compositionally biased region" description="Basic residues" evidence="1">
    <location>
        <begin position="330"/>
        <end position="340"/>
    </location>
</feature>
<proteinExistence type="predicted"/>
<feature type="compositionally biased region" description="Low complexity" evidence="1">
    <location>
        <begin position="316"/>
        <end position="326"/>
    </location>
</feature>
<evidence type="ECO:0000313" key="3">
    <source>
        <dbReference type="EMBL" id="KUF64480.1"/>
    </source>
</evidence>
<organism evidence="3 4">
    <name type="scientific">Phytophthora nicotianae</name>
    <name type="common">Potato buckeye rot agent</name>
    <name type="synonym">Phytophthora parasitica</name>
    <dbReference type="NCBI Taxonomy" id="4792"/>
    <lineage>
        <taxon>Eukaryota</taxon>
        <taxon>Sar</taxon>
        <taxon>Stramenopiles</taxon>
        <taxon>Oomycota</taxon>
        <taxon>Peronosporomycetes</taxon>
        <taxon>Peronosporales</taxon>
        <taxon>Peronosporaceae</taxon>
        <taxon>Phytophthora</taxon>
    </lineage>
</organism>
<gene>
    <name evidence="3" type="ORF">AM587_10017218</name>
</gene>
<dbReference type="OrthoDB" id="168466at2759"/>
<reference evidence="3 4" key="1">
    <citation type="submission" date="2015-11" db="EMBL/GenBank/DDBJ databases">
        <title>Genomes and virulence difference between two physiological races of Phytophthora nicotianae.</title>
        <authorList>
            <person name="Liu H."/>
            <person name="Ma X."/>
            <person name="Yu H."/>
            <person name="Fang D."/>
            <person name="Li Y."/>
            <person name="Wang X."/>
            <person name="Wang W."/>
            <person name="Dong Y."/>
            <person name="Xiao B."/>
        </authorList>
    </citation>
    <scope>NUCLEOTIDE SEQUENCE [LARGE SCALE GENOMIC DNA]</scope>
    <source>
        <strain evidence="4">race 0</strain>
    </source>
</reference>
<feature type="region of interest" description="Disordered" evidence="1">
    <location>
        <begin position="250"/>
        <end position="442"/>
    </location>
</feature>
<evidence type="ECO:0000256" key="2">
    <source>
        <dbReference type="SAM" id="Phobius"/>
    </source>
</evidence>
<feature type="region of interest" description="Disordered" evidence="1">
    <location>
        <begin position="586"/>
        <end position="635"/>
    </location>
</feature>
<dbReference type="EMBL" id="LNFO01006129">
    <property type="protein sequence ID" value="KUF64480.1"/>
    <property type="molecule type" value="Genomic_DNA"/>
</dbReference>
<feature type="compositionally biased region" description="Low complexity" evidence="1">
    <location>
        <begin position="341"/>
        <end position="379"/>
    </location>
</feature>
<evidence type="ECO:0000313" key="4">
    <source>
        <dbReference type="Proteomes" id="UP000052943"/>
    </source>
</evidence>
<sequence>MKYRRFDGLLPNLSSIERAFVAWKVQQLATEKCTFVPTTSLQTHSRGYPLAISLKLKDATQRSTNFSMELRRIPQLPSAVVKHWFYDSANNQMNWYKSIQIRGVHQSHLLCASPEKFDQGTFALLAKAGLISTVPRGISETLHLFLATYVVRRTITSLMLGRNVCLAALIAVAVQVTAVNAATAASSICSKVEECYVNGSSSKVCDRTEKKCNRCLGEREADSMWENIGAWTEYNCYAYDDDGECPKGTTQCPATLTTSDDDEESSAGSEEAGTSEESSKSTSTSSSTKKKKSSSSSSDDSSKSSSTSTKKKKKTSSSSSDSGSDDSSSKTKKPTTKKTTKPATKSSSSSDSSSGDSSSDSTSDSSSSSGSDSSSASASNSTLQTSLESSASKDEHPKTSSVSATVAPITKSSTTTQSTTAESTSDNSKSSNTQSASSGSSGSKWGLIAGIVGGTCVLVAVAGFVVWKKKQDDEDSDDEDAAFSPNKPAANRNMSALPSASSATTAYTAQSNNYNNNYGNKYESHYDTNYSSNYSSNYGESGYSNNYTATQYAAGAGTVPVSYGSPASIDIDDDSHIRRTDSILGGTGVMSSTTSSEQTPFEFSGGPSPANQDVWGNEANSFRDKRTASNVSVEF</sequence>
<comment type="caution">
    <text evidence="3">The sequence shown here is derived from an EMBL/GenBank/DDBJ whole genome shotgun (WGS) entry which is preliminary data.</text>
</comment>
<feature type="compositionally biased region" description="Low complexity" evidence="1">
    <location>
        <begin position="410"/>
        <end position="442"/>
    </location>
</feature>
<keyword evidence="2" id="KW-0812">Transmembrane</keyword>
<feature type="compositionally biased region" description="Low complexity" evidence="1">
    <location>
        <begin position="294"/>
        <end position="308"/>
    </location>
</feature>
<dbReference type="STRING" id="4790.A0A0W8AYA3"/>
<name>A0A0W8AYA3_PHYNI</name>